<accession>A0A918JUN3</accession>
<evidence type="ECO:0000259" key="6">
    <source>
        <dbReference type="Pfam" id="PF04116"/>
    </source>
</evidence>
<evidence type="ECO:0000256" key="3">
    <source>
        <dbReference type="ARBA" id="ARBA00022989"/>
    </source>
</evidence>
<keyword evidence="2 5" id="KW-0812">Transmembrane</keyword>
<sequence length="246" mass="28986">MNKELVYTIIYEYSYIQLYWLTFFYFFALYYGIAPVFNRVCIWLASKGIVYKILKKEATKRQKRIEKIHSLKSIFVFGFSVLPVVYLMRSNSTVLLPDTVLNIVLGILLLTLWNEIHFFLVHRIMHIPFFMKHVHKTHHKSITPTVYSVFSFHWFEALLLSTVPLTILPFVPFSPIAIFLYPLASILLNYSGHCNYRFGKGNGADWKLFGTRHNAHHSTFKKSYGFASHILDKLSNKIRHQWQSKK</sequence>
<feature type="transmembrane region" description="Helical" evidence="5">
    <location>
        <begin position="20"/>
        <end position="45"/>
    </location>
</feature>
<evidence type="ECO:0000256" key="1">
    <source>
        <dbReference type="ARBA" id="ARBA00004370"/>
    </source>
</evidence>
<dbReference type="EMBL" id="BMWS01000002">
    <property type="protein sequence ID" value="GGX05451.1"/>
    <property type="molecule type" value="Genomic_DNA"/>
</dbReference>
<feature type="domain" description="Fatty acid hydroxylase" evidence="6">
    <location>
        <begin position="108"/>
        <end position="234"/>
    </location>
</feature>
<evidence type="ECO:0000256" key="5">
    <source>
        <dbReference type="SAM" id="Phobius"/>
    </source>
</evidence>
<gene>
    <name evidence="7" type="ORF">GCM10007384_03940</name>
</gene>
<dbReference type="GO" id="GO:0008610">
    <property type="term" value="P:lipid biosynthetic process"/>
    <property type="evidence" value="ECO:0007669"/>
    <property type="project" value="InterPro"/>
</dbReference>
<reference evidence="7 8" key="1">
    <citation type="journal article" date="2014" name="Int. J. Syst. Evol. Microbiol.">
        <title>Complete genome sequence of Corynebacterium casei LMG S-19264T (=DSM 44701T), isolated from a smear-ripened cheese.</title>
        <authorList>
            <consortium name="US DOE Joint Genome Institute (JGI-PGF)"/>
            <person name="Walter F."/>
            <person name="Albersmeier A."/>
            <person name="Kalinowski J."/>
            <person name="Ruckert C."/>
        </authorList>
    </citation>
    <scope>NUCLEOTIDE SEQUENCE [LARGE SCALE GENOMIC DNA]</scope>
    <source>
        <strain evidence="7 8">KCTC 12285</strain>
    </source>
</reference>
<name>A0A918JUN3_9FLAO</name>
<organism evidence="7 8">
    <name type="scientific">Aquimarina muelleri</name>
    <dbReference type="NCBI Taxonomy" id="279356"/>
    <lineage>
        <taxon>Bacteria</taxon>
        <taxon>Pseudomonadati</taxon>
        <taxon>Bacteroidota</taxon>
        <taxon>Flavobacteriia</taxon>
        <taxon>Flavobacteriales</taxon>
        <taxon>Flavobacteriaceae</taxon>
        <taxon>Aquimarina</taxon>
    </lineage>
</organism>
<feature type="transmembrane region" description="Helical" evidence="5">
    <location>
        <begin position="167"/>
        <end position="190"/>
    </location>
</feature>
<evidence type="ECO:0000313" key="8">
    <source>
        <dbReference type="Proteomes" id="UP000601108"/>
    </source>
</evidence>
<proteinExistence type="predicted"/>
<dbReference type="Proteomes" id="UP000601108">
    <property type="component" value="Unassembled WGS sequence"/>
</dbReference>
<dbReference type="PANTHER" id="PTHR11863">
    <property type="entry name" value="STEROL DESATURASE"/>
    <property type="match status" value="1"/>
</dbReference>
<dbReference type="GO" id="GO:0016020">
    <property type="term" value="C:membrane"/>
    <property type="evidence" value="ECO:0007669"/>
    <property type="project" value="UniProtKB-SubCell"/>
</dbReference>
<feature type="transmembrane region" description="Helical" evidence="5">
    <location>
        <begin position="100"/>
        <end position="121"/>
    </location>
</feature>
<dbReference type="Pfam" id="PF04116">
    <property type="entry name" value="FA_hydroxylase"/>
    <property type="match status" value="1"/>
</dbReference>
<dbReference type="AlphaFoldDB" id="A0A918JUN3"/>
<evidence type="ECO:0000313" key="7">
    <source>
        <dbReference type="EMBL" id="GGX05451.1"/>
    </source>
</evidence>
<dbReference type="InterPro" id="IPR006694">
    <property type="entry name" value="Fatty_acid_hydroxylase"/>
</dbReference>
<dbReference type="InterPro" id="IPR050307">
    <property type="entry name" value="Sterol_Desaturase_Related"/>
</dbReference>
<feature type="transmembrane region" description="Helical" evidence="5">
    <location>
        <begin position="70"/>
        <end position="88"/>
    </location>
</feature>
<dbReference type="RefSeq" id="WP_081414524.1">
    <property type="nucleotide sequence ID" value="NZ_BMWS01000002.1"/>
</dbReference>
<dbReference type="GO" id="GO:0005506">
    <property type="term" value="F:iron ion binding"/>
    <property type="evidence" value="ECO:0007669"/>
    <property type="project" value="InterPro"/>
</dbReference>
<keyword evidence="8" id="KW-1185">Reference proteome</keyword>
<dbReference type="GO" id="GO:0016491">
    <property type="term" value="F:oxidoreductase activity"/>
    <property type="evidence" value="ECO:0007669"/>
    <property type="project" value="InterPro"/>
</dbReference>
<keyword evidence="4 5" id="KW-0472">Membrane</keyword>
<comment type="subcellular location">
    <subcellularLocation>
        <location evidence="1">Membrane</location>
    </subcellularLocation>
</comment>
<evidence type="ECO:0000256" key="4">
    <source>
        <dbReference type="ARBA" id="ARBA00023136"/>
    </source>
</evidence>
<keyword evidence="3 5" id="KW-1133">Transmembrane helix</keyword>
<feature type="transmembrane region" description="Helical" evidence="5">
    <location>
        <begin position="142"/>
        <end position="161"/>
    </location>
</feature>
<evidence type="ECO:0000256" key="2">
    <source>
        <dbReference type="ARBA" id="ARBA00022692"/>
    </source>
</evidence>
<comment type="caution">
    <text evidence="7">The sequence shown here is derived from an EMBL/GenBank/DDBJ whole genome shotgun (WGS) entry which is preliminary data.</text>
</comment>
<protein>
    <recommendedName>
        <fullName evidence="6">Fatty acid hydroxylase domain-containing protein</fullName>
    </recommendedName>
</protein>